<dbReference type="HOGENOM" id="CLU_2852541_0_0_1"/>
<keyword evidence="2" id="KW-1185">Reference proteome</keyword>
<reference evidence="2" key="1">
    <citation type="submission" date="2011-08" db="EMBL/GenBank/DDBJ databases">
        <authorList>
            <person name="Rombauts S."/>
        </authorList>
    </citation>
    <scope>NUCLEOTIDE SEQUENCE</scope>
    <source>
        <strain evidence="2">London</strain>
    </source>
</reference>
<reference evidence="1" key="2">
    <citation type="submission" date="2015-06" db="UniProtKB">
        <authorList>
            <consortium name="EnsemblMetazoa"/>
        </authorList>
    </citation>
    <scope>IDENTIFICATION</scope>
</reference>
<dbReference type="Proteomes" id="UP000015104">
    <property type="component" value="Unassembled WGS sequence"/>
</dbReference>
<protein>
    <submittedName>
        <fullName evidence="1">Uncharacterized protein</fullName>
    </submittedName>
</protein>
<proteinExistence type="predicted"/>
<accession>T1KQ39</accession>
<name>T1KQ39_TETUR</name>
<organism evidence="1 2">
    <name type="scientific">Tetranychus urticae</name>
    <name type="common">Two-spotted spider mite</name>
    <dbReference type="NCBI Taxonomy" id="32264"/>
    <lineage>
        <taxon>Eukaryota</taxon>
        <taxon>Metazoa</taxon>
        <taxon>Ecdysozoa</taxon>
        <taxon>Arthropoda</taxon>
        <taxon>Chelicerata</taxon>
        <taxon>Arachnida</taxon>
        <taxon>Acari</taxon>
        <taxon>Acariformes</taxon>
        <taxon>Trombidiformes</taxon>
        <taxon>Prostigmata</taxon>
        <taxon>Eleutherengona</taxon>
        <taxon>Raphignathae</taxon>
        <taxon>Tetranychoidea</taxon>
        <taxon>Tetranychidae</taxon>
        <taxon>Tetranychus</taxon>
    </lineage>
</organism>
<dbReference type="EMBL" id="CAEY01000344">
    <property type="status" value="NOT_ANNOTATED_CDS"/>
    <property type="molecule type" value="Genomic_DNA"/>
</dbReference>
<evidence type="ECO:0000313" key="2">
    <source>
        <dbReference type="Proteomes" id="UP000015104"/>
    </source>
</evidence>
<sequence>MIHDQCMKVDEVGRKNLALIVELRINRLFGLTNQCHLDAQPDCHHYQHRHLSYHYLKQKKKARKKENHQFLRLLSQRNVELIESATLSTLSSLLCSIWLLNVHLDLPDAMQFSVSDPACYVGHGSYNCYRNDYSLGTETSAITFTSASNFTISFELFQPEGSQRYNQNNER</sequence>
<dbReference type="EnsemblMetazoa" id="tetur17g02750.1">
    <property type="protein sequence ID" value="tetur17g02750.1"/>
    <property type="gene ID" value="tetur17g02750"/>
</dbReference>
<evidence type="ECO:0000313" key="1">
    <source>
        <dbReference type="EnsemblMetazoa" id="tetur17g02750.1"/>
    </source>
</evidence>
<dbReference type="AlphaFoldDB" id="T1KQ39"/>